<evidence type="ECO:0000313" key="1">
    <source>
        <dbReference type="EMBL" id="SER97998.1"/>
    </source>
</evidence>
<dbReference type="STRING" id="653930.SAMN05216589_1874"/>
<dbReference type="Proteomes" id="UP000186599">
    <property type="component" value="Unassembled WGS sequence"/>
</dbReference>
<organism evidence="1 4">
    <name type="scientific">Halopseudomonas bauzanensis</name>
    <dbReference type="NCBI Taxonomy" id="653930"/>
    <lineage>
        <taxon>Bacteria</taxon>
        <taxon>Pseudomonadati</taxon>
        <taxon>Pseudomonadota</taxon>
        <taxon>Gammaproteobacteria</taxon>
        <taxon>Pseudomonadales</taxon>
        <taxon>Pseudomonadaceae</taxon>
        <taxon>Halopseudomonas</taxon>
    </lineage>
</organism>
<proteinExistence type="predicted"/>
<dbReference type="RefSeq" id="WP_177173394.1">
    <property type="nucleotide sequence ID" value="NZ_FOGN01000003.1"/>
</dbReference>
<gene>
    <name evidence="2" type="ORF">SAMN04487855_1872</name>
    <name evidence="1" type="ORF">SAMN05216589_1874</name>
</gene>
<keyword evidence="3" id="KW-1185">Reference proteome</keyword>
<reference evidence="3 4" key="1">
    <citation type="submission" date="2016-10" db="EMBL/GenBank/DDBJ databases">
        <authorList>
            <person name="de Groot N.N."/>
        </authorList>
    </citation>
    <scope>NUCLEOTIDE SEQUENCE [LARGE SCALE GENOMIC DNA]</scope>
    <source>
        <strain evidence="2 3">CGMCC 1.9095</strain>
        <strain evidence="1 4">DSM 22558</strain>
    </source>
</reference>
<dbReference type="Proteomes" id="UP000186904">
    <property type="component" value="Unassembled WGS sequence"/>
</dbReference>
<evidence type="ECO:0000313" key="3">
    <source>
        <dbReference type="Proteomes" id="UP000186599"/>
    </source>
</evidence>
<dbReference type="EMBL" id="FOUA01000003">
    <property type="protein sequence ID" value="SFM00303.1"/>
    <property type="molecule type" value="Genomic_DNA"/>
</dbReference>
<dbReference type="AlphaFoldDB" id="A0A1H9TLM4"/>
<evidence type="ECO:0000313" key="4">
    <source>
        <dbReference type="Proteomes" id="UP000186904"/>
    </source>
</evidence>
<protein>
    <submittedName>
        <fullName evidence="1">Uncharacterized protein</fullName>
    </submittedName>
</protein>
<accession>A0A1H9TLM4</accession>
<sequence>MRKAGKREDVSQCENNLQTFVDVSIIVRYPNESVSCLVIVFSIDPIVP</sequence>
<name>A0A1H9TLM4_9GAMM</name>
<evidence type="ECO:0000313" key="2">
    <source>
        <dbReference type="EMBL" id="SFM00303.1"/>
    </source>
</evidence>
<dbReference type="EMBL" id="FOGN01000003">
    <property type="protein sequence ID" value="SER97998.1"/>
    <property type="molecule type" value="Genomic_DNA"/>
</dbReference>